<evidence type="ECO:0000313" key="6">
    <source>
        <dbReference type="EMBL" id="CAF2052262.1"/>
    </source>
</evidence>
<proteinExistence type="predicted"/>
<dbReference type="EMBL" id="CAJNRF010000712">
    <property type="protein sequence ID" value="CAF1976702.1"/>
    <property type="molecule type" value="Genomic_DNA"/>
</dbReference>
<feature type="region of interest" description="Disordered" evidence="1">
    <location>
        <begin position="1"/>
        <end position="42"/>
    </location>
</feature>
<dbReference type="Proteomes" id="UP000676336">
    <property type="component" value="Unassembled WGS sequence"/>
</dbReference>
<dbReference type="Proteomes" id="UP000663866">
    <property type="component" value="Unassembled WGS sequence"/>
</dbReference>
<evidence type="ECO:0000313" key="12">
    <source>
        <dbReference type="Proteomes" id="UP000663824"/>
    </source>
</evidence>
<dbReference type="Proteomes" id="UP000663856">
    <property type="component" value="Unassembled WGS sequence"/>
</dbReference>
<evidence type="ECO:0000313" key="8">
    <source>
        <dbReference type="EMBL" id="CAF4081929.1"/>
    </source>
</evidence>
<evidence type="ECO:0000313" key="3">
    <source>
        <dbReference type="EMBL" id="CAF1675987.1"/>
    </source>
</evidence>
<gene>
    <name evidence="8" type="ORF">BYL167_LOCUS18122</name>
    <name evidence="2" type="ORF">CJN711_LOCUS36562</name>
    <name evidence="7" type="ORF">GIL414_LOCUS13135</name>
    <name evidence="3" type="ORF">KQP761_LOCUS35389</name>
    <name evidence="6" type="ORF">MBJ925_LOCUS13240</name>
    <name evidence="11" type="ORF">OVN521_LOCUS29412</name>
    <name evidence="9" type="ORF">SMN809_LOCUS17183</name>
    <name evidence="10" type="ORF">UXM345_LOCUS26347</name>
    <name evidence="4" type="ORF">WKI299_LOCUS3576</name>
    <name evidence="5" type="ORF">XDN619_LOCUS5332</name>
</gene>
<evidence type="ECO:0000313" key="10">
    <source>
        <dbReference type="EMBL" id="CAF4172218.1"/>
    </source>
</evidence>
<evidence type="ECO:0000313" key="9">
    <source>
        <dbReference type="EMBL" id="CAF4097689.1"/>
    </source>
</evidence>
<dbReference type="OrthoDB" id="10062441at2759"/>
<evidence type="ECO:0000313" key="2">
    <source>
        <dbReference type="EMBL" id="CAF1611523.1"/>
    </source>
</evidence>
<name>A0A816PUD3_9BILA</name>
<evidence type="ECO:0000313" key="5">
    <source>
        <dbReference type="EMBL" id="CAF2033063.1"/>
    </source>
</evidence>
<dbReference type="EMBL" id="CAJOBJ010005261">
    <property type="protein sequence ID" value="CAF4025860.1"/>
    <property type="molecule type" value="Genomic_DNA"/>
</dbReference>
<feature type="compositionally biased region" description="Pro residues" evidence="1">
    <location>
        <begin position="20"/>
        <end position="37"/>
    </location>
</feature>
<dbReference type="AlphaFoldDB" id="A0A816PUD3"/>
<dbReference type="Proteomes" id="UP000663824">
    <property type="component" value="Unassembled WGS sequence"/>
</dbReference>
<dbReference type="EMBL" id="CAJOBG010009070">
    <property type="protein sequence ID" value="CAF4258206.1"/>
    <property type="molecule type" value="Genomic_DNA"/>
</dbReference>
<dbReference type="Proteomes" id="UP000663842">
    <property type="component" value="Unassembled WGS sequence"/>
</dbReference>
<evidence type="ECO:0000313" key="13">
    <source>
        <dbReference type="Proteomes" id="UP000663866"/>
    </source>
</evidence>
<sequence>MSSASQNTQGDREQIDVALPPTPPQQLTPPNRTPPLTPNNREITAREDLLLDWIDTLIRQFLTRPDHQSPYRFSFRWTVDDGATLQYRFNLTIQERSM</sequence>
<dbReference type="Proteomes" id="UP000681967">
    <property type="component" value="Unassembled WGS sequence"/>
</dbReference>
<dbReference type="EMBL" id="CAJOBI010007884">
    <property type="protein sequence ID" value="CAF4097689.1"/>
    <property type="molecule type" value="Genomic_DNA"/>
</dbReference>
<reference evidence="6" key="1">
    <citation type="submission" date="2021-02" db="EMBL/GenBank/DDBJ databases">
        <authorList>
            <person name="Nowell W R."/>
        </authorList>
    </citation>
    <scope>NUCLEOTIDE SEQUENCE</scope>
</reference>
<dbReference type="EMBL" id="CAJNOV010017706">
    <property type="protein sequence ID" value="CAF1611523.1"/>
    <property type="molecule type" value="Genomic_DNA"/>
</dbReference>
<evidence type="ECO:0000256" key="1">
    <source>
        <dbReference type="SAM" id="MobiDB-lite"/>
    </source>
</evidence>
<dbReference type="EMBL" id="CAJNRE010006039">
    <property type="protein sequence ID" value="CAF2052262.1"/>
    <property type="molecule type" value="Genomic_DNA"/>
</dbReference>
<dbReference type="EMBL" id="CAJNRG010001392">
    <property type="protein sequence ID" value="CAF2033063.1"/>
    <property type="molecule type" value="Genomic_DNA"/>
</dbReference>
<protein>
    <submittedName>
        <fullName evidence="6">Uncharacterized protein</fullName>
    </submittedName>
</protein>
<evidence type="ECO:0000313" key="7">
    <source>
        <dbReference type="EMBL" id="CAF4025860.1"/>
    </source>
</evidence>
<comment type="caution">
    <text evidence="6">The sequence shown here is derived from an EMBL/GenBank/DDBJ whole genome shotgun (WGS) entry which is preliminary data.</text>
</comment>
<dbReference type="Proteomes" id="UP000663834">
    <property type="component" value="Unassembled WGS sequence"/>
</dbReference>
<dbReference type="EMBL" id="CAJOBH010007359">
    <property type="protein sequence ID" value="CAF4081929.1"/>
    <property type="molecule type" value="Genomic_DNA"/>
</dbReference>
<dbReference type="Proteomes" id="UP000663855">
    <property type="component" value="Unassembled WGS sequence"/>
</dbReference>
<evidence type="ECO:0000313" key="4">
    <source>
        <dbReference type="EMBL" id="CAF1976702.1"/>
    </source>
</evidence>
<organism evidence="6 12">
    <name type="scientific">Rotaria magnacalcarata</name>
    <dbReference type="NCBI Taxonomy" id="392030"/>
    <lineage>
        <taxon>Eukaryota</taxon>
        <taxon>Metazoa</taxon>
        <taxon>Spiralia</taxon>
        <taxon>Gnathifera</taxon>
        <taxon>Rotifera</taxon>
        <taxon>Eurotatoria</taxon>
        <taxon>Bdelloidea</taxon>
        <taxon>Philodinida</taxon>
        <taxon>Philodinidae</taxon>
        <taxon>Rotaria</taxon>
    </lineage>
</organism>
<dbReference type="EMBL" id="CAJOBF010005358">
    <property type="protein sequence ID" value="CAF4172218.1"/>
    <property type="molecule type" value="Genomic_DNA"/>
</dbReference>
<accession>A0A816PUD3</accession>
<dbReference type="Proteomes" id="UP000681720">
    <property type="component" value="Unassembled WGS sequence"/>
</dbReference>
<dbReference type="Proteomes" id="UP000663887">
    <property type="component" value="Unassembled WGS sequence"/>
</dbReference>
<dbReference type="EMBL" id="CAJNOW010019894">
    <property type="protein sequence ID" value="CAF1675987.1"/>
    <property type="molecule type" value="Genomic_DNA"/>
</dbReference>
<keyword evidence="13" id="KW-1185">Reference proteome</keyword>
<evidence type="ECO:0000313" key="11">
    <source>
        <dbReference type="EMBL" id="CAF4258206.1"/>
    </source>
</evidence>